<evidence type="ECO:0000313" key="3">
    <source>
        <dbReference type="EMBL" id="TDL22506.1"/>
    </source>
</evidence>
<dbReference type="InterPro" id="IPR023214">
    <property type="entry name" value="HAD_sf"/>
</dbReference>
<name>A0A4Y7Q5D7_9AGAM</name>
<protein>
    <submittedName>
        <fullName evidence="3">Haloacid dehalogenase, type II</fullName>
    </submittedName>
</protein>
<dbReference type="GO" id="GO:0019120">
    <property type="term" value="F:hydrolase activity, acting on acid halide bonds, in C-halide compounds"/>
    <property type="evidence" value="ECO:0007669"/>
    <property type="project" value="InterPro"/>
</dbReference>
<evidence type="ECO:0000313" key="4">
    <source>
        <dbReference type="Proteomes" id="UP000294933"/>
    </source>
</evidence>
<dbReference type="NCBIfam" id="TIGR01493">
    <property type="entry name" value="HAD-SF-IA-v2"/>
    <property type="match status" value="1"/>
</dbReference>
<dbReference type="PANTHER" id="PTHR43316:SF3">
    <property type="entry name" value="HALOACID DEHALOGENASE, TYPE II (AFU_ORTHOLOGUE AFUA_2G07750)-RELATED"/>
    <property type="match status" value="1"/>
</dbReference>
<gene>
    <name evidence="3" type="ORF">BD410DRAFT_205883</name>
</gene>
<dbReference type="PRINTS" id="PR00413">
    <property type="entry name" value="HADHALOGNASE"/>
</dbReference>
<dbReference type="SUPFAM" id="SSF56784">
    <property type="entry name" value="HAD-like"/>
    <property type="match status" value="1"/>
</dbReference>
<dbReference type="OrthoDB" id="3256520at2759"/>
<organism evidence="3 4">
    <name type="scientific">Rickenella mellea</name>
    <dbReference type="NCBI Taxonomy" id="50990"/>
    <lineage>
        <taxon>Eukaryota</taxon>
        <taxon>Fungi</taxon>
        <taxon>Dikarya</taxon>
        <taxon>Basidiomycota</taxon>
        <taxon>Agaricomycotina</taxon>
        <taxon>Agaricomycetes</taxon>
        <taxon>Hymenochaetales</taxon>
        <taxon>Rickenellaceae</taxon>
        <taxon>Rickenella</taxon>
    </lineage>
</organism>
<dbReference type="EMBL" id="ML170174">
    <property type="protein sequence ID" value="TDL22506.1"/>
    <property type="molecule type" value="Genomic_DNA"/>
</dbReference>
<dbReference type="InterPro" id="IPR036412">
    <property type="entry name" value="HAD-like_sf"/>
</dbReference>
<dbReference type="InterPro" id="IPR023198">
    <property type="entry name" value="PGP-like_dom2"/>
</dbReference>
<dbReference type="InterPro" id="IPR051540">
    <property type="entry name" value="S-2-haloacid_dehalogenase"/>
</dbReference>
<dbReference type="VEuPathDB" id="FungiDB:BD410DRAFT_205883"/>
<accession>A0A4Y7Q5D7</accession>
<evidence type="ECO:0000256" key="1">
    <source>
        <dbReference type="ARBA" id="ARBA00008106"/>
    </source>
</evidence>
<dbReference type="AlphaFoldDB" id="A0A4Y7Q5D7"/>
<dbReference type="GO" id="GO:0016791">
    <property type="term" value="F:phosphatase activity"/>
    <property type="evidence" value="ECO:0007669"/>
    <property type="project" value="UniProtKB-ARBA"/>
</dbReference>
<dbReference type="PANTHER" id="PTHR43316">
    <property type="entry name" value="HYDROLASE, HALOACID DELAHOGENASE-RELATED"/>
    <property type="match status" value="1"/>
</dbReference>
<keyword evidence="4" id="KW-1185">Reference proteome</keyword>
<comment type="similarity">
    <text evidence="1">Belongs to the HAD-like hydrolase superfamily. S-2-haloalkanoic acid dehalogenase family.</text>
</comment>
<dbReference type="Proteomes" id="UP000294933">
    <property type="component" value="Unassembled WGS sequence"/>
</dbReference>
<dbReference type="Gene3D" id="3.40.50.1000">
    <property type="entry name" value="HAD superfamily/HAD-like"/>
    <property type="match status" value="1"/>
</dbReference>
<dbReference type="Gene3D" id="1.10.150.240">
    <property type="entry name" value="Putative phosphatase, domain 2"/>
    <property type="match status" value="1"/>
</dbReference>
<proteinExistence type="inferred from homology"/>
<dbReference type="SFLD" id="SFLDS00003">
    <property type="entry name" value="Haloacid_Dehalogenase"/>
    <property type="match status" value="1"/>
</dbReference>
<dbReference type="Pfam" id="PF00702">
    <property type="entry name" value="Hydrolase"/>
    <property type="match status" value="1"/>
</dbReference>
<sequence>MSTILAFDIYGTLLDTSRMSEALIDHAGLDAPKATEISALWRRYQLEYTWRLNSMNLYEPFHQVTRKSFIHAASEHQLSTNEETITKLMNAYNNLHSFSDASPALRKLTKLDGVECVVFSNGTEHMVRSALTFGGIDSFPKAIYVADSVRKYKPAPEIYQGLLKSVGKEADPQHCWLVSGNPFDVVGACAQGLSTIWVDRAGKGWADRLGGSPTEVVSSLEDICELPELQM</sequence>
<dbReference type="InterPro" id="IPR006328">
    <property type="entry name" value="2-HAD"/>
</dbReference>
<dbReference type="STRING" id="50990.A0A4Y7Q5D7"/>
<dbReference type="CDD" id="cd02588">
    <property type="entry name" value="HAD_L2-DEX"/>
    <property type="match status" value="1"/>
</dbReference>
<dbReference type="InterPro" id="IPR006439">
    <property type="entry name" value="HAD-SF_hydro_IA"/>
</dbReference>
<evidence type="ECO:0000256" key="2">
    <source>
        <dbReference type="ARBA" id="ARBA00022801"/>
    </source>
</evidence>
<dbReference type="SFLD" id="SFLDG01129">
    <property type="entry name" value="C1.5:_HAD__Beta-PGM__Phosphata"/>
    <property type="match status" value="1"/>
</dbReference>
<keyword evidence="2" id="KW-0378">Hydrolase</keyword>
<reference evidence="3 4" key="1">
    <citation type="submission" date="2018-06" db="EMBL/GenBank/DDBJ databases">
        <title>A transcriptomic atlas of mushroom development highlights an independent origin of complex multicellularity.</title>
        <authorList>
            <consortium name="DOE Joint Genome Institute"/>
            <person name="Krizsan K."/>
            <person name="Almasi E."/>
            <person name="Merenyi Z."/>
            <person name="Sahu N."/>
            <person name="Viragh M."/>
            <person name="Koszo T."/>
            <person name="Mondo S."/>
            <person name="Kiss B."/>
            <person name="Balint B."/>
            <person name="Kues U."/>
            <person name="Barry K."/>
            <person name="Hegedus J.C."/>
            <person name="Henrissat B."/>
            <person name="Johnson J."/>
            <person name="Lipzen A."/>
            <person name="Ohm R."/>
            <person name="Nagy I."/>
            <person name="Pangilinan J."/>
            <person name="Yan J."/>
            <person name="Xiong Y."/>
            <person name="Grigoriev I.V."/>
            <person name="Hibbett D.S."/>
            <person name="Nagy L.G."/>
        </authorList>
    </citation>
    <scope>NUCLEOTIDE SEQUENCE [LARGE SCALE GENOMIC DNA]</scope>
    <source>
        <strain evidence="3 4">SZMC22713</strain>
    </source>
</reference>
<dbReference type="NCBIfam" id="TIGR01428">
    <property type="entry name" value="HAD_type_II"/>
    <property type="match status" value="1"/>
</dbReference>